<feature type="transmembrane region" description="Helical" evidence="1">
    <location>
        <begin position="230"/>
        <end position="248"/>
    </location>
</feature>
<organism evidence="2 3">
    <name type="scientific">Chloroflexus aurantiacus (strain ATCC 29366 / DSM 635 / J-10-fl)</name>
    <dbReference type="NCBI Taxonomy" id="324602"/>
    <lineage>
        <taxon>Bacteria</taxon>
        <taxon>Bacillati</taxon>
        <taxon>Chloroflexota</taxon>
        <taxon>Chloroflexia</taxon>
        <taxon>Chloroflexales</taxon>
        <taxon>Chloroflexineae</taxon>
        <taxon>Chloroflexaceae</taxon>
        <taxon>Chloroflexus</taxon>
    </lineage>
</organism>
<accession>A9WDW4</accession>
<proteinExistence type="predicted"/>
<dbReference type="Proteomes" id="UP000002008">
    <property type="component" value="Chromosome"/>
</dbReference>
<dbReference type="HOGENOM" id="CLU_1101356_0_0_0"/>
<keyword evidence="1" id="KW-0472">Membrane</keyword>
<dbReference type="InParanoid" id="A9WDW4"/>
<protein>
    <recommendedName>
        <fullName evidence="4">Glycosyl transferase family 2</fullName>
    </recommendedName>
</protein>
<evidence type="ECO:0000256" key="1">
    <source>
        <dbReference type="SAM" id="Phobius"/>
    </source>
</evidence>
<reference evidence="3" key="1">
    <citation type="journal article" date="2011" name="BMC Genomics">
        <title>Complete genome sequence of the filamentous anoxygenic phototrophic bacterium Chloroflexus aurantiacus.</title>
        <authorList>
            <person name="Tang K.H."/>
            <person name="Barry K."/>
            <person name="Chertkov O."/>
            <person name="Dalin E."/>
            <person name="Han C.S."/>
            <person name="Hauser L.J."/>
            <person name="Honchak B.M."/>
            <person name="Karbach L.E."/>
            <person name="Land M.L."/>
            <person name="Lapidus A."/>
            <person name="Larimer F.W."/>
            <person name="Mikhailova N."/>
            <person name="Pitluck S."/>
            <person name="Pierson B.K."/>
            <person name="Blankenship R.E."/>
        </authorList>
    </citation>
    <scope>NUCLEOTIDE SEQUENCE [LARGE SCALE GENOMIC DNA]</scope>
    <source>
        <strain evidence="3">ATCC 29366 / DSM 635 / J-10-fl</strain>
    </source>
</reference>
<dbReference type="EMBL" id="CP000909">
    <property type="protein sequence ID" value="ABY35123.1"/>
    <property type="molecule type" value="Genomic_DNA"/>
</dbReference>
<name>A9WDW4_CHLAA</name>
<dbReference type="PATRIC" id="fig|324602.8.peg.2177"/>
<evidence type="ECO:0000313" key="3">
    <source>
        <dbReference type="Proteomes" id="UP000002008"/>
    </source>
</evidence>
<dbReference type="AlphaFoldDB" id="A9WDW4"/>
<dbReference type="KEGG" id="cau:Caur_1908"/>
<keyword evidence="1" id="KW-1133">Transmembrane helix</keyword>
<keyword evidence="1" id="KW-0812">Transmembrane</keyword>
<keyword evidence="3" id="KW-1185">Reference proteome</keyword>
<gene>
    <name evidence="2" type="ordered locus">Caur_1908</name>
</gene>
<dbReference type="EnsemblBacteria" id="ABY35123">
    <property type="protein sequence ID" value="ABY35123"/>
    <property type="gene ID" value="Caur_1908"/>
</dbReference>
<evidence type="ECO:0008006" key="4">
    <source>
        <dbReference type="Google" id="ProtNLM"/>
    </source>
</evidence>
<sequence>MLYYVQHHSRWRIPVSTINALSIVICAASDTNLEQVLNAAQIAATRYSASYEIIIAAGPAATNSAARLAATRPLVCATYHSQPRRMSYLLRDACTLVSGDLVLALDATSPVSTLALERLLAAYNNQDMLVGVRTPAPTDILQQAHTALLRQVLGSDQSDPLLPLALFRSELIDLLPGDGELAPPLAHLYAAARRRKYVINQIALPAQSTSAHRTSLADLAALIGQGPARGARPALGVLAVVGSLWLLLRRRR</sequence>
<evidence type="ECO:0000313" key="2">
    <source>
        <dbReference type="EMBL" id="ABY35123.1"/>
    </source>
</evidence>